<dbReference type="Gene3D" id="1.10.150.280">
    <property type="entry name" value="AF1531-like domain"/>
    <property type="match status" value="1"/>
</dbReference>
<comment type="similarity">
    <text evidence="3">Belongs to the TRAFAC class myosin-kinesin ATPase superfamily. Kinesin family. KIN-10 subfamily.</text>
</comment>
<dbReference type="GO" id="GO:0005874">
    <property type="term" value="C:microtubule"/>
    <property type="evidence" value="ECO:0007669"/>
    <property type="project" value="UniProtKB-KW"/>
</dbReference>
<accession>A0A7N0TVF1</accession>
<dbReference type="PANTHER" id="PTHR47969:SF9">
    <property type="entry name" value="KINESIN-LIKE PROTEIN"/>
    <property type="match status" value="1"/>
</dbReference>
<dbReference type="PANTHER" id="PTHR47969">
    <property type="entry name" value="CHROMOSOME-ASSOCIATED KINESIN KIF4A-RELATED"/>
    <property type="match status" value="1"/>
</dbReference>
<dbReference type="GO" id="GO:0007052">
    <property type="term" value="P:mitotic spindle organization"/>
    <property type="evidence" value="ECO:0007669"/>
    <property type="project" value="TreeGrafter"/>
</dbReference>
<proteinExistence type="inferred from homology"/>
<evidence type="ECO:0000256" key="4">
    <source>
        <dbReference type="PROSITE-ProRule" id="PRU00283"/>
    </source>
</evidence>
<dbReference type="GO" id="GO:0003777">
    <property type="term" value="F:microtubule motor activity"/>
    <property type="evidence" value="ECO:0007669"/>
    <property type="project" value="InterPro"/>
</dbReference>
<dbReference type="Proteomes" id="UP000594263">
    <property type="component" value="Unplaced"/>
</dbReference>
<dbReference type="SUPFAM" id="SSF47781">
    <property type="entry name" value="RuvA domain 2-like"/>
    <property type="match status" value="1"/>
</dbReference>
<evidence type="ECO:0000256" key="5">
    <source>
        <dbReference type="SAM" id="MobiDB-lite"/>
    </source>
</evidence>
<dbReference type="PRINTS" id="PR00380">
    <property type="entry name" value="KINESINHEAVY"/>
</dbReference>
<dbReference type="SMART" id="SM00129">
    <property type="entry name" value="KISc"/>
    <property type="match status" value="1"/>
</dbReference>
<dbReference type="Gramene" id="Kaladp0046s0033.1.v1.1">
    <property type="protein sequence ID" value="Kaladp0046s0033.1.v1.1"/>
    <property type="gene ID" value="Kaladp0046s0033.v1.1"/>
</dbReference>
<dbReference type="InterPro" id="IPR001752">
    <property type="entry name" value="Kinesin_motor_dom"/>
</dbReference>
<protein>
    <recommendedName>
        <fullName evidence="6">Kinesin motor domain-containing protein</fullName>
    </recommendedName>
</protein>
<evidence type="ECO:0000256" key="1">
    <source>
        <dbReference type="ARBA" id="ARBA00022701"/>
    </source>
</evidence>
<dbReference type="EnsemblPlants" id="Kaladp0046s0033.1.v1.1">
    <property type="protein sequence ID" value="Kaladp0046s0033.1.v1.1"/>
    <property type="gene ID" value="Kaladp0046s0033.v1.1"/>
</dbReference>
<keyword evidence="1" id="KW-0493">Microtubule</keyword>
<dbReference type="GO" id="GO:0007018">
    <property type="term" value="P:microtubule-based movement"/>
    <property type="evidence" value="ECO:0007669"/>
    <property type="project" value="InterPro"/>
</dbReference>
<dbReference type="FunFam" id="1.10.150.280:FF:000003">
    <property type="entry name" value="Kinesin-like protein KIN-10C"/>
    <property type="match status" value="1"/>
</dbReference>
<feature type="region of interest" description="Disordered" evidence="5">
    <location>
        <begin position="1"/>
        <end position="21"/>
    </location>
</feature>
<dbReference type="InterPro" id="IPR027417">
    <property type="entry name" value="P-loop_NTPase"/>
</dbReference>
<evidence type="ECO:0000256" key="3">
    <source>
        <dbReference type="ARBA" id="ARBA00061615"/>
    </source>
</evidence>
<dbReference type="OMA" id="CYEEHET"/>
<sequence length="634" mass="69777">MASSPKSNHHNCGTSQTDHRRKVRVIGSIRGGKSISSGWMSNNHKHTEELDYCYETNDNNSALFSAEIKPLVSSIFDGHCASIIAFGATASVKSHTIQGSDRNPGLAVLAMEEFLLMAGKARLSVSVSYYEVYQEQVYDLLNKDKNAVFVLEDTQGKIQLKGLSQAFVETMIDFQKLYMNDSHKKTQKMAFQPFRRSHKGLIIHLFASDANAKQLQLVGKMNFVDLAGFVDPSRKSIDSYTIAENARINKSLLALQSVICALNCNDSQVPYRDSKLTYMLRDTFSGTNKILMIACLNPTVCQDTAYTLNLASRCTKGSRRVFMDSEKIVKSTQKSAVKLSAKDFGKTVTASSSRNAKHQTTCSTLKTKLISSRLPLSEKRTNNKDVPVLLEGRKLFDAVELEKVLASAAVGVVSDTLQPSQECASAAVGVVSDAVQPSQECVSCLSDTVSSIRPATQGLENYFEVIDNQTFQSVLDEDCRNNAEKQESPGHGASPPITARLQELSDYLKSVLSSTPVNMQQEFETTSTEPKTPIANNTDAHPWTTTANNTGASPWTTLKVCSASVKKCLTEEYVRFINSATKDELKGLKGIGEKRAARILNLREKSPDHFKNIDDLKEVGLSGKLIQKMMKNIL</sequence>
<comment type="caution">
    <text evidence="4">Lacks conserved residue(s) required for the propagation of feature annotation.</text>
</comment>
<evidence type="ECO:0000313" key="8">
    <source>
        <dbReference type="Proteomes" id="UP000594263"/>
    </source>
</evidence>
<keyword evidence="2" id="KW-0505">Motor protein</keyword>
<keyword evidence="8" id="KW-1185">Reference proteome</keyword>
<dbReference type="GO" id="GO:0051231">
    <property type="term" value="P:spindle elongation"/>
    <property type="evidence" value="ECO:0007669"/>
    <property type="project" value="TreeGrafter"/>
</dbReference>
<dbReference type="InterPro" id="IPR036961">
    <property type="entry name" value="Kinesin_motor_dom_sf"/>
</dbReference>
<dbReference type="Gene3D" id="3.40.850.10">
    <property type="entry name" value="Kinesin motor domain"/>
    <property type="match status" value="1"/>
</dbReference>
<dbReference type="PROSITE" id="PS50067">
    <property type="entry name" value="KINESIN_MOTOR_2"/>
    <property type="match status" value="1"/>
</dbReference>
<evidence type="ECO:0000259" key="6">
    <source>
        <dbReference type="PROSITE" id="PS50067"/>
    </source>
</evidence>
<feature type="compositionally biased region" description="Polar residues" evidence="5">
    <location>
        <begin position="1"/>
        <end position="16"/>
    </location>
</feature>
<dbReference type="Pfam" id="PF00225">
    <property type="entry name" value="Kinesin"/>
    <property type="match status" value="1"/>
</dbReference>
<dbReference type="AlphaFoldDB" id="A0A7N0TVF1"/>
<dbReference type="GO" id="GO:0008017">
    <property type="term" value="F:microtubule binding"/>
    <property type="evidence" value="ECO:0007669"/>
    <property type="project" value="InterPro"/>
</dbReference>
<dbReference type="GO" id="GO:0005524">
    <property type="term" value="F:ATP binding"/>
    <property type="evidence" value="ECO:0007669"/>
    <property type="project" value="InterPro"/>
</dbReference>
<reference evidence="7" key="1">
    <citation type="submission" date="2021-01" db="UniProtKB">
        <authorList>
            <consortium name="EnsemblPlants"/>
        </authorList>
    </citation>
    <scope>IDENTIFICATION</scope>
</reference>
<organism evidence="7 8">
    <name type="scientific">Kalanchoe fedtschenkoi</name>
    <name type="common">Lavender scallops</name>
    <name type="synonym">South American air plant</name>
    <dbReference type="NCBI Taxonomy" id="63787"/>
    <lineage>
        <taxon>Eukaryota</taxon>
        <taxon>Viridiplantae</taxon>
        <taxon>Streptophyta</taxon>
        <taxon>Embryophyta</taxon>
        <taxon>Tracheophyta</taxon>
        <taxon>Spermatophyta</taxon>
        <taxon>Magnoliopsida</taxon>
        <taxon>eudicotyledons</taxon>
        <taxon>Gunneridae</taxon>
        <taxon>Pentapetalae</taxon>
        <taxon>Saxifragales</taxon>
        <taxon>Crassulaceae</taxon>
        <taxon>Kalanchoe</taxon>
    </lineage>
</organism>
<dbReference type="InterPro" id="IPR010994">
    <property type="entry name" value="RuvA_2-like"/>
</dbReference>
<evidence type="ECO:0000256" key="2">
    <source>
        <dbReference type="ARBA" id="ARBA00023175"/>
    </source>
</evidence>
<dbReference type="Pfam" id="PF12836">
    <property type="entry name" value="HHH_3"/>
    <property type="match status" value="1"/>
</dbReference>
<evidence type="ECO:0000313" key="7">
    <source>
        <dbReference type="EnsemblPlants" id="Kaladp0046s0033.1.v1.1"/>
    </source>
</evidence>
<feature type="region of interest" description="Disordered" evidence="5">
    <location>
        <begin position="524"/>
        <end position="543"/>
    </location>
</feature>
<name>A0A7N0TVF1_KALFE</name>
<feature type="domain" description="Kinesin motor" evidence="6">
    <location>
        <begin position="22"/>
        <end position="317"/>
    </location>
</feature>
<dbReference type="InterPro" id="IPR027640">
    <property type="entry name" value="Kinesin-like_fam"/>
</dbReference>
<dbReference type="SUPFAM" id="SSF52540">
    <property type="entry name" value="P-loop containing nucleoside triphosphate hydrolases"/>
    <property type="match status" value="1"/>
</dbReference>
<dbReference type="GO" id="GO:0005875">
    <property type="term" value="C:microtubule associated complex"/>
    <property type="evidence" value="ECO:0007669"/>
    <property type="project" value="TreeGrafter"/>
</dbReference>